<dbReference type="KEGG" id="vg:55601574"/>
<evidence type="ECO:0000256" key="1">
    <source>
        <dbReference type="SAM" id="MobiDB-lite"/>
    </source>
</evidence>
<accession>A0A1J0GW67</accession>
<organism evidence="2 3">
    <name type="scientific">Streptomyces phage BRock</name>
    <dbReference type="NCBI Taxonomy" id="1913591"/>
    <lineage>
        <taxon>Viruses</taxon>
        <taxon>Duplodnaviria</taxon>
        <taxon>Heunggongvirae</taxon>
        <taxon>Uroviricota</taxon>
        <taxon>Caudoviricetes</taxon>
        <taxon>Borockvirus</taxon>
        <taxon>Borockvirus brock</taxon>
    </lineage>
</organism>
<keyword evidence="3" id="KW-1185">Reference proteome</keyword>
<evidence type="ECO:0000313" key="3">
    <source>
        <dbReference type="Proteomes" id="UP000224898"/>
    </source>
</evidence>
<reference evidence="2 3" key="1">
    <citation type="submission" date="2016-09" db="EMBL/GenBank/DDBJ databases">
        <title>Complete Genome Sequence of Streptomyces 5a phage BRock.</title>
        <authorList>
            <person name="Crossman A."/>
            <person name="Baron S."/>
            <person name="Jamdagni P."/>
            <person name="Khatri P."/>
            <person name="Sharma D."/>
            <person name="Pandey M."/>
            <person name="Goyal S."/>
            <person name="Kumar S."/>
            <person name="Phogat A."/>
            <person name="Chawla G."/>
            <person name="Pasricha M."/>
            <person name="Gupta K."/>
            <person name="Bazzad D."/>
            <person name="Aggarwal V."/>
            <person name="Poughat A."/>
            <person name="Singh K."/>
            <person name="Rana P."/>
            <person name="Gautam R."/>
            <person name="Sharma V."/>
            <person name="Tyagi D."/>
            <person name="Shahi A."/>
            <person name="Jangra N."/>
            <person name="Malik M."/>
            <person name="Sidhu P.K."/>
            <person name="Malik S."/>
            <person name="Ghalyan Y."/>
            <person name="Sharma S.S."/>
            <person name="Malik A."/>
            <person name="Chuttani R."/>
            <person name="Bamal N."/>
            <person name="Bhadula D."/>
            <person name="Batra A."/>
            <person name="Temple L."/>
            <person name="Nehra K."/>
        </authorList>
    </citation>
    <scope>NUCLEOTIDE SEQUENCE [LARGE SCALE GENOMIC DNA]</scope>
</reference>
<dbReference type="EMBL" id="KX925554">
    <property type="protein sequence ID" value="APC46423.1"/>
    <property type="molecule type" value="Genomic_DNA"/>
</dbReference>
<evidence type="ECO:0000313" key="2">
    <source>
        <dbReference type="EMBL" id="APC46423.1"/>
    </source>
</evidence>
<proteinExistence type="predicted"/>
<dbReference type="Proteomes" id="UP000224898">
    <property type="component" value="Segment"/>
</dbReference>
<protein>
    <submittedName>
        <fullName evidence="2">Uncharacterized protein</fullName>
    </submittedName>
</protein>
<sequence length="67" mass="7776">MERNHEPWYEEIANTGRSKSVGYNPHMQVDTCWFHEGVHYPGEECPHETVTGEPGQEYPDGWTVQSK</sequence>
<dbReference type="RefSeq" id="YP_009831885.1">
    <property type="nucleotide sequence ID" value="NC_048650.1"/>
</dbReference>
<feature type="region of interest" description="Disordered" evidence="1">
    <location>
        <begin position="48"/>
        <end position="67"/>
    </location>
</feature>
<name>A0A1J0GW67_9CAUD</name>
<dbReference type="GeneID" id="55601574"/>